<comment type="subcellular location">
    <subcellularLocation>
        <location evidence="2">Cell membrane</location>
    </subcellularLocation>
    <subcellularLocation>
        <location evidence="1">Membrane</location>
        <topology evidence="1">Multi-pass membrane protein</topology>
    </subcellularLocation>
</comment>
<evidence type="ECO:0000256" key="4">
    <source>
        <dbReference type="ARBA" id="ARBA00022475"/>
    </source>
</evidence>
<name>A0A3D4T047_9CORY</name>
<evidence type="ECO:0000256" key="7">
    <source>
        <dbReference type="ARBA" id="ARBA00023136"/>
    </source>
</evidence>
<dbReference type="Pfam" id="PF00924">
    <property type="entry name" value="MS_channel_2nd"/>
    <property type="match status" value="1"/>
</dbReference>
<dbReference type="InterPro" id="IPR045276">
    <property type="entry name" value="YbiO_bact"/>
</dbReference>
<keyword evidence="5 9" id="KW-0812">Transmembrane</keyword>
<comment type="similarity">
    <text evidence="3">Belongs to the MscS (TC 1.A.23) family.</text>
</comment>
<feature type="compositionally biased region" description="Low complexity" evidence="8">
    <location>
        <begin position="482"/>
        <end position="508"/>
    </location>
</feature>
<feature type="compositionally biased region" description="Low complexity" evidence="8">
    <location>
        <begin position="332"/>
        <end position="344"/>
    </location>
</feature>
<dbReference type="Gene3D" id="1.10.287.1260">
    <property type="match status" value="1"/>
</dbReference>
<comment type="caution">
    <text evidence="11">The sequence shown here is derived from an EMBL/GenBank/DDBJ whole genome shotgun (WGS) entry which is preliminary data.</text>
</comment>
<evidence type="ECO:0000313" key="11">
    <source>
        <dbReference type="EMBL" id="HCT14899.1"/>
    </source>
</evidence>
<keyword evidence="6 9" id="KW-1133">Transmembrane helix</keyword>
<feature type="transmembrane region" description="Helical" evidence="9">
    <location>
        <begin position="56"/>
        <end position="80"/>
    </location>
</feature>
<dbReference type="AlphaFoldDB" id="A0A3D4T047"/>
<feature type="region of interest" description="Disordered" evidence="8">
    <location>
        <begin position="434"/>
        <end position="574"/>
    </location>
</feature>
<dbReference type="SUPFAM" id="SSF50182">
    <property type="entry name" value="Sm-like ribonucleoproteins"/>
    <property type="match status" value="1"/>
</dbReference>
<dbReference type="PANTHER" id="PTHR30460">
    <property type="entry name" value="MODERATE CONDUCTANCE MECHANOSENSITIVE CHANNEL YBIO"/>
    <property type="match status" value="1"/>
</dbReference>
<feature type="compositionally biased region" description="Low complexity" evidence="8">
    <location>
        <begin position="434"/>
        <end position="472"/>
    </location>
</feature>
<feature type="transmembrane region" description="Helical" evidence="9">
    <location>
        <begin position="86"/>
        <end position="105"/>
    </location>
</feature>
<feature type="compositionally biased region" description="Polar residues" evidence="8">
    <location>
        <begin position="545"/>
        <end position="556"/>
    </location>
</feature>
<dbReference type="InterPro" id="IPR006685">
    <property type="entry name" value="MscS_channel_2nd"/>
</dbReference>
<dbReference type="InterPro" id="IPR010920">
    <property type="entry name" value="LSM_dom_sf"/>
</dbReference>
<dbReference type="GO" id="GO:0005886">
    <property type="term" value="C:plasma membrane"/>
    <property type="evidence" value="ECO:0007669"/>
    <property type="project" value="UniProtKB-SubCell"/>
</dbReference>
<evidence type="ECO:0000313" key="12">
    <source>
        <dbReference type="Proteomes" id="UP000261739"/>
    </source>
</evidence>
<reference evidence="11 12" key="1">
    <citation type="journal article" date="2018" name="Nat. Biotechnol.">
        <title>A standardized bacterial taxonomy based on genome phylogeny substantially revises the tree of life.</title>
        <authorList>
            <person name="Parks D.H."/>
            <person name="Chuvochina M."/>
            <person name="Waite D.W."/>
            <person name="Rinke C."/>
            <person name="Skarshewski A."/>
            <person name="Chaumeil P.A."/>
            <person name="Hugenholtz P."/>
        </authorList>
    </citation>
    <scope>NUCLEOTIDE SEQUENCE [LARGE SCALE GENOMIC DNA]</scope>
    <source>
        <strain evidence="11">UBA11247</strain>
    </source>
</reference>
<dbReference type="InterPro" id="IPR023408">
    <property type="entry name" value="MscS_beta-dom_sf"/>
</dbReference>
<feature type="transmembrane region" description="Helical" evidence="9">
    <location>
        <begin position="14"/>
        <end position="35"/>
    </location>
</feature>
<dbReference type="RefSeq" id="WP_010119156.1">
    <property type="nucleotide sequence ID" value="NZ_DAITTW010000052.1"/>
</dbReference>
<dbReference type="EMBL" id="DQID01000233">
    <property type="protein sequence ID" value="HCT14899.1"/>
    <property type="molecule type" value="Genomic_DNA"/>
</dbReference>
<gene>
    <name evidence="11" type="ORF">DIW82_08990</name>
</gene>
<evidence type="ECO:0000256" key="3">
    <source>
        <dbReference type="ARBA" id="ARBA00008017"/>
    </source>
</evidence>
<evidence type="ECO:0000256" key="5">
    <source>
        <dbReference type="ARBA" id="ARBA00022692"/>
    </source>
</evidence>
<evidence type="ECO:0000256" key="8">
    <source>
        <dbReference type="SAM" id="MobiDB-lite"/>
    </source>
</evidence>
<organism evidence="11 12">
    <name type="scientific">Corynebacterium nuruki</name>
    <dbReference type="NCBI Taxonomy" id="1032851"/>
    <lineage>
        <taxon>Bacteria</taxon>
        <taxon>Bacillati</taxon>
        <taxon>Actinomycetota</taxon>
        <taxon>Actinomycetes</taxon>
        <taxon>Mycobacteriales</taxon>
        <taxon>Corynebacteriaceae</taxon>
        <taxon>Corynebacterium</taxon>
    </lineage>
</organism>
<keyword evidence="4" id="KW-1003">Cell membrane</keyword>
<keyword evidence="7 9" id="KW-0472">Membrane</keyword>
<dbReference type="PANTHER" id="PTHR30460:SF0">
    <property type="entry name" value="MODERATE CONDUCTANCE MECHANOSENSITIVE CHANNEL YBIO"/>
    <property type="match status" value="1"/>
</dbReference>
<dbReference type="STRING" id="863239.GCA_000213935_02347"/>
<dbReference type="InterPro" id="IPR011014">
    <property type="entry name" value="MscS_channel_TM-2"/>
</dbReference>
<feature type="compositionally biased region" description="Gly residues" evidence="8">
    <location>
        <begin position="524"/>
        <end position="541"/>
    </location>
</feature>
<accession>A0A3D4T047</accession>
<feature type="transmembrane region" description="Helical" evidence="9">
    <location>
        <begin position="390"/>
        <end position="410"/>
    </location>
</feature>
<evidence type="ECO:0000256" key="9">
    <source>
        <dbReference type="SAM" id="Phobius"/>
    </source>
</evidence>
<dbReference type="Proteomes" id="UP000261739">
    <property type="component" value="Unassembled WGS sequence"/>
</dbReference>
<dbReference type="SUPFAM" id="SSF82861">
    <property type="entry name" value="Mechanosensitive channel protein MscS (YggB), transmembrane region"/>
    <property type="match status" value="1"/>
</dbReference>
<proteinExistence type="inferred from homology"/>
<evidence type="ECO:0000256" key="6">
    <source>
        <dbReference type="ARBA" id="ARBA00022989"/>
    </source>
</evidence>
<dbReference type="Gene3D" id="2.30.30.60">
    <property type="match status" value="1"/>
</dbReference>
<evidence type="ECO:0000256" key="2">
    <source>
        <dbReference type="ARBA" id="ARBA00004236"/>
    </source>
</evidence>
<dbReference type="GO" id="GO:0008381">
    <property type="term" value="F:mechanosensitive monoatomic ion channel activity"/>
    <property type="evidence" value="ECO:0007669"/>
    <property type="project" value="InterPro"/>
</dbReference>
<evidence type="ECO:0000256" key="1">
    <source>
        <dbReference type="ARBA" id="ARBA00004141"/>
    </source>
</evidence>
<protein>
    <submittedName>
        <fullName evidence="11">Mechanosensitive ion channel family protein</fullName>
    </submittedName>
</protein>
<evidence type="ECO:0000259" key="10">
    <source>
        <dbReference type="Pfam" id="PF00924"/>
    </source>
</evidence>
<feature type="domain" description="Mechanosensitive ion channel MscS" evidence="10">
    <location>
        <begin position="108"/>
        <end position="175"/>
    </location>
</feature>
<sequence length="574" mass="58952">MDVKFVLIALWDWIVVHGLTLAALIIVGILIPRVARLLLRVATNRLMKDDEGRKSWTALIGAGVYLLEVLGYFIIVYAALKNLGVSTVGAAVPATVVSAAVGFGAQKVIGDFLAGFFIISEHQYGVGDTVSFDGTSDQVMGKVVRLTLRATQIRTGKGELITVPNSQASVTINYSQHWSRAVVDIEVPMRDGDTMSSLSETVHEAAEDAIEAAGIKDEILGEIDVLPAMSITAPTAAGLPWTVGMEVTVDVNPATQWMVQRTIRSAVITAFWDRFQAPGRAVDREDTPTQEWPPITPEQIVAASGGTDQDTRQDATPTAGPGTGNPATSENPAAPGDADADSGSEPVDTSAEPVTDSTDELIEDVTEHGVWRHETHRSRAKRIFSVGGRVRPSTTVLFIVLAVLGVIGLFSATPSGGDAGWLAPSRLRNDAPAVTAPATTAPGTAGTGTPAPTSQEQATPTGDSGQTTGTGTADRDGQARQSTSNSGTDHGTGDGTTDTTGTGNSDYGTGTGTSGDTGNSGNSGEIGGQADNGGGGTGGTGQANPQSDPQSQSLGRSTGAGDGVPIAPQGGQTG</sequence>
<feature type="region of interest" description="Disordered" evidence="8">
    <location>
        <begin position="303"/>
        <end position="360"/>
    </location>
</feature>